<feature type="compositionally biased region" description="Low complexity" evidence="1">
    <location>
        <begin position="582"/>
        <end position="607"/>
    </location>
</feature>
<dbReference type="OMA" id="WAETTND"/>
<feature type="compositionally biased region" description="Pro residues" evidence="1">
    <location>
        <begin position="395"/>
        <end position="409"/>
    </location>
</feature>
<accession>U4LTT1</accession>
<protein>
    <submittedName>
        <fullName evidence="2">Uncharacterized protein</fullName>
    </submittedName>
</protein>
<feature type="compositionally biased region" description="Polar residues" evidence="1">
    <location>
        <begin position="782"/>
        <end position="791"/>
    </location>
</feature>
<dbReference type="AlphaFoldDB" id="U4LTT1"/>
<feature type="compositionally biased region" description="Basic and acidic residues" evidence="1">
    <location>
        <begin position="696"/>
        <end position="705"/>
    </location>
</feature>
<dbReference type="EMBL" id="HF935531">
    <property type="protein sequence ID" value="CCX31061.1"/>
    <property type="molecule type" value="Genomic_DNA"/>
</dbReference>
<feature type="compositionally biased region" description="Polar residues" evidence="1">
    <location>
        <begin position="842"/>
        <end position="856"/>
    </location>
</feature>
<feature type="region of interest" description="Disordered" evidence="1">
    <location>
        <begin position="664"/>
        <end position="705"/>
    </location>
</feature>
<evidence type="ECO:0000313" key="2">
    <source>
        <dbReference type="EMBL" id="CCX31061.1"/>
    </source>
</evidence>
<dbReference type="STRING" id="1076935.U4LTT1"/>
<dbReference type="eggNOG" id="ENOG502SBSC">
    <property type="taxonomic scope" value="Eukaryota"/>
</dbReference>
<dbReference type="Proteomes" id="UP000018144">
    <property type="component" value="Unassembled WGS sequence"/>
</dbReference>
<keyword evidence="3" id="KW-1185">Reference proteome</keyword>
<feature type="compositionally biased region" description="Pro residues" evidence="1">
    <location>
        <begin position="668"/>
        <end position="677"/>
    </location>
</feature>
<feature type="compositionally biased region" description="Basic and acidic residues" evidence="1">
    <location>
        <begin position="298"/>
        <end position="331"/>
    </location>
</feature>
<feature type="compositionally biased region" description="Low complexity" evidence="1">
    <location>
        <begin position="1007"/>
        <end position="1021"/>
    </location>
</feature>
<feature type="compositionally biased region" description="Acidic residues" evidence="1">
    <location>
        <begin position="857"/>
        <end position="866"/>
    </location>
</feature>
<feature type="region of interest" description="Disordered" evidence="1">
    <location>
        <begin position="773"/>
        <end position="871"/>
    </location>
</feature>
<gene>
    <name evidence="2" type="ORF">PCON_09889</name>
</gene>
<evidence type="ECO:0000313" key="3">
    <source>
        <dbReference type="Proteomes" id="UP000018144"/>
    </source>
</evidence>
<proteinExistence type="predicted"/>
<sequence>MDDWGSPWADDADRDDIPNPAPRPTFDTFSSATKLDADANHVGSFQSATKNPLADVPKVENLHNDPWAGFGDDAAWGDSQPTTIHEDVFPDWTDSKPATGGAGNAPEDIWTAPTTDTTHTTQIVSPVVGFDHWDSGENWGDAGSIHKEEPKVQLSESAGLDLSPLPVPQTVDEVVPTTSNKEIDIAVHNVEELQQTDLQLEPEKPETEALVEDVVEAVTEAVMVNEPVDQPAEEPVEVKDEGEPESDGVETQTKPVTEPEIPVEKDTLDEPPVQDQDSLRDELSLDQPQETNANSPEIPEKQDDHTHDTHDTHDEPEKKTSSIHSEAKEEINVDVTATNSPEAPVSTAVDATATTSNGDPASADVDNADNDFDDDFGDFGDFAEEADFDDFVDQAPPPVESPPPAPQSPTTPITPIVPKDVPAFDIDVSLVKKLYPIPTNLPELRAVEKDVVGTVEARKVWYRLSQGGTLRKLKAEDEDTYIRITWSGSKVQGEVHKVVSRWAAENKFKTPGIGGVKTQQNLGAMFGWGASPNPPPEPAKKRMTMASVNRPLPPPLQSHARHLSESSSGPRTPALPSPVDQAPTAASARPSLSTPPLTPTLSWPSSSNQAPSIKGFEGVDSNKQSPAHKKSDSISSIAHSAVLSSASSAVASKRSSLVLEKAQSSPVALPPVSPPKAAPSNASVMASRSSPAPVKPVDEPKPVQYDPREFEGWATFDTLDVKPTTSSNTTVTKATDDWGAFEDLVAPNKASSSANPLAPAPTFTANPIKSDDGWGSFDTFAAAQSTPQSLKSPVKDSIGTGTLGKYSTPLQPSPPRHASKPSITSIWDAPKAPSPAPVPVPQSHTPLSLSISTEPTQPEDDDDEWGEMQSPTKDTSFDFAPPAAATPISDPFAGLNGFGSGAAVGTFGPRTSTPVISSIGTFGTKTITPTAPPRRGSVFDILQPIQAAPVSRTSTPLSNVQSAQNFNGMDIFASQQPLPVSRTVTPAAPAAPTQSSQAFAGLDIFGTNSSRSNTPSSSATPVTQTSNSTDSWDLSFFEKPAPVAQAQAQSATPRGSSDIWHQPAVSILPMDKKDAADDKAISKIIDGLPDLSYMLA</sequence>
<feature type="compositionally biased region" description="Polar residues" evidence="1">
    <location>
        <begin position="1022"/>
        <end position="1032"/>
    </location>
</feature>
<dbReference type="OrthoDB" id="3941134at2759"/>
<organism evidence="2 3">
    <name type="scientific">Pyronema omphalodes (strain CBS 100304)</name>
    <name type="common">Pyronema confluens</name>
    <dbReference type="NCBI Taxonomy" id="1076935"/>
    <lineage>
        <taxon>Eukaryota</taxon>
        <taxon>Fungi</taxon>
        <taxon>Dikarya</taxon>
        <taxon>Ascomycota</taxon>
        <taxon>Pezizomycotina</taxon>
        <taxon>Pezizomycetes</taxon>
        <taxon>Pezizales</taxon>
        <taxon>Pyronemataceae</taxon>
        <taxon>Pyronema</taxon>
    </lineage>
</organism>
<feature type="region of interest" description="Disordered" evidence="1">
    <location>
        <begin position="1"/>
        <end position="32"/>
    </location>
</feature>
<feature type="compositionally biased region" description="Low complexity" evidence="1">
    <location>
        <begin position="343"/>
        <end position="356"/>
    </location>
</feature>
<feature type="region of interest" description="Disordered" evidence="1">
    <location>
        <begin position="46"/>
        <end position="107"/>
    </location>
</feature>
<evidence type="ECO:0000256" key="1">
    <source>
        <dbReference type="SAM" id="MobiDB-lite"/>
    </source>
</evidence>
<reference evidence="2 3" key="1">
    <citation type="journal article" date="2013" name="PLoS Genet.">
        <title>The genome and development-dependent transcriptomes of Pyronema confluens: a window into fungal evolution.</title>
        <authorList>
            <person name="Traeger S."/>
            <person name="Altegoer F."/>
            <person name="Freitag M."/>
            <person name="Gabaldon T."/>
            <person name="Kempken F."/>
            <person name="Kumar A."/>
            <person name="Marcet-Houben M."/>
            <person name="Poggeler S."/>
            <person name="Stajich J.E."/>
            <person name="Nowrousian M."/>
        </authorList>
    </citation>
    <scope>NUCLEOTIDE SEQUENCE [LARGE SCALE GENOMIC DNA]</scope>
    <source>
        <strain evidence="3">CBS 100304</strain>
        <tissue evidence="2">Vegetative mycelium</tissue>
    </source>
</reference>
<feature type="compositionally biased region" description="Acidic residues" evidence="1">
    <location>
        <begin position="366"/>
        <end position="380"/>
    </location>
</feature>
<feature type="region of interest" description="Disordered" evidence="1">
    <location>
        <begin position="392"/>
        <end position="416"/>
    </location>
</feature>
<feature type="compositionally biased region" description="Polar residues" evidence="1">
    <location>
        <begin position="286"/>
        <end position="295"/>
    </location>
</feature>
<feature type="region of interest" description="Disordered" evidence="1">
    <location>
        <begin position="527"/>
        <end position="633"/>
    </location>
</feature>
<feature type="region of interest" description="Disordered" evidence="1">
    <location>
        <begin position="221"/>
        <end position="380"/>
    </location>
</feature>
<name>U4LTT1_PYROM</name>
<feature type="region of interest" description="Disordered" evidence="1">
    <location>
        <begin position="1006"/>
        <end position="1034"/>
    </location>
</feature>